<dbReference type="Pfam" id="PF02577">
    <property type="entry name" value="BFN_dom"/>
    <property type="match status" value="1"/>
</dbReference>
<accession>A0A0X8XBT8</accession>
<keyword evidence="7 9" id="KW-1133">Transmembrane helix</keyword>
<comment type="subunit">
    <text evidence="9">The complex is composed of six subunits: RnfA, RnfB, RnfC, RnfD, RnfE and RnfG.</text>
</comment>
<feature type="transmembrane region" description="Helical" evidence="9">
    <location>
        <begin position="101"/>
        <end position="121"/>
    </location>
</feature>
<evidence type="ECO:0000256" key="4">
    <source>
        <dbReference type="ARBA" id="ARBA00022692"/>
    </source>
</evidence>
<evidence type="ECO:0000256" key="5">
    <source>
        <dbReference type="ARBA" id="ARBA00022967"/>
    </source>
</evidence>
<protein>
    <recommendedName>
        <fullName evidence="9">Ion-translocating oxidoreductase complex subunit A</fullName>
        <ecNumber evidence="9">7.-.-.-</ecNumber>
    </recommendedName>
    <alternativeName>
        <fullName evidence="9">Rnf electron transport complex subunit A</fullName>
    </alternativeName>
</protein>
<dbReference type="HAMAP" id="MF_00459">
    <property type="entry name" value="RsxA_RnfA"/>
    <property type="match status" value="1"/>
</dbReference>
<dbReference type="EC" id="7.-.-.-" evidence="9"/>
<comment type="subcellular location">
    <subcellularLocation>
        <location evidence="9">Cell inner membrane</location>
        <topology evidence="9">Multi-pass membrane protein</topology>
    </subcellularLocation>
    <subcellularLocation>
        <location evidence="1">Endomembrane system</location>
        <topology evidence="1">Multi-pass membrane protein</topology>
    </subcellularLocation>
</comment>
<sequence length="373" mass="40012">MDLLLLAVAAVLVNNFVLTQFLGLCPFLGVSRKIETAAGMAMATAFVLTLASILSHLAFDYILVPLEAEHLRTPAFILIIAVAVQLTEMAVRFTSPMLQQVLGLYLPLITTNCAVLGVALLNLRSEHDLISATVYGASAAAGFGLVLIIFAALRERLESAEVPKPFRGAPIALVSAGILAMGFMGFAGLAHATEREMIGERDEMVEAEVSTLAVSEDAAPVPLVLLKGVDSEQVIPIFIGNNEAQAIHSALHGYQPPRPMTHDLFGAVLESMDGALKAVFIDGILDGAYIAILELSLPGRDEPVYIDSRASDAIALALRAEAKIFVSPQVIEAAEEHEEFEPLEKQPPIEQHQVDSNPMATYCLSSERPEIFC</sequence>
<evidence type="ECO:0000256" key="1">
    <source>
        <dbReference type="ARBA" id="ARBA00004127"/>
    </source>
</evidence>
<gene>
    <name evidence="9" type="primary">rnfA</name>
    <name evidence="11" type="ORF">HH1059_04640</name>
</gene>
<dbReference type="NCBIfam" id="TIGR01943">
    <property type="entry name" value="rnfA"/>
    <property type="match status" value="1"/>
</dbReference>
<keyword evidence="3 9" id="KW-0997">Cell inner membrane</keyword>
<comment type="similarity">
    <text evidence="9">Belongs to the NqrDE/RnfAE family.</text>
</comment>
<dbReference type="InterPro" id="IPR036104">
    <property type="entry name" value="BFN_sf"/>
</dbReference>
<dbReference type="InterPro" id="IPR050133">
    <property type="entry name" value="NqrDE/RnfAE_oxidrdctase"/>
</dbReference>
<name>A0A0X8XBT8_HALHR</name>
<keyword evidence="12" id="KW-1185">Reference proteome</keyword>
<evidence type="ECO:0000256" key="2">
    <source>
        <dbReference type="ARBA" id="ARBA00022448"/>
    </source>
</evidence>
<keyword evidence="8 9" id="KW-0472">Membrane</keyword>
<dbReference type="Gene3D" id="3.10.690.10">
    <property type="entry name" value="Bifunctional nuclease domain"/>
    <property type="match status" value="1"/>
</dbReference>
<comment type="function">
    <text evidence="9">Part of a membrane-bound complex that couples electron transfer with translocation of ions across the membrane.</text>
</comment>
<dbReference type="KEGG" id="hhk:HH1059_04640"/>
<evidence type="ECO:0000256" key="9">
    <source>
        <dbReference type="HAMAP-Rule" id="MF_00459"/>
    </source>
</evidence>
<comment type="caution">
    <text evidence="9">Lacks conserved residue(s) required for the propagation of feature annotation.</text>
</comment>
<dbReference type="OrthoDB" id="9803631at2"/>
<dbReference type="InterPro" id="IPR003667">
    <property type="entry name" value="NqrDE/RnfAE"/>
</dbReference>
<dbReference type="Pfam" id="PF02508">
    <property type="entry name" value="Rnf-Nqr"/>
    <property type="match status" value="1"/>
</dbReference>
<dbReference type="EMBL" id="AP017372">
    <property type="protein sequence ID" value="BAU57144.1"/>
    <property type="molecule type" value="Genomic_DNA"/>
</dbReference>
<feature type="transmembrane region" description="Helical" evidence="9">
    <location>
        <begin position="133"/>
        <end position="153"/>
    </location>
</feature>
<feature type="transmembrane region" description="Helical" evidence="9">
    <location>
        <begin position="37"/>
        <end position="63"/>
    </location>
</feature>
<dbReference type="SUPFAM" id="SSF103256">
    <property type="entry name" value="Hypothetical protein TM0160"/>
    <property type="match status" value="1"/>
</dbReference>
<keyword evidence="6 9" id="KW-0249">Electron transport</keyword>
<evidence type="ECO:0000256" key="3">
    <source>
        <dbReference type="ARBA" id="ARBA00022519"/>
    </source>
</evidence>
<dbReference type="AlphaFoldDB" id="A0A0X8XBT8"/>
<organism evidence="11 12">
    <name type="scientific">Halorhodospira halochloris</name>
    <name type="common">Ectothiorhodospira halochloris</name>
    <dbReference type="NCBI Taxonomy" id="1052"/>
    <lineage>
        <taxon>Bacteria</taxon>
        <taxon>Pseudomonadati</taxon>
        <taxon>Pseudomonadota</taxon>
        <taxon>Gammaproteobacteria</taxon>
        <taxon>Chromatiales</taxon>
        <taxon>Ectothiorhodospiraceae</taxon>
        <taxon>Halorhodospira</taxon>
    </lineage>
</organism>
<feature type="transmembrane region" description="Helical" evidence="9">
    <location>
        <begin position="173"/>
        <end position="192"/>
    </location>
</feature>
<evidence type="ECO:0000259" key="10">
    <source>
        <dbReference type="PROSITE" id="PS51658"/>
    </source>
</evidence>
<keyword evidence="9" id="KW-1003">Cell membrane</keyword>
<dbReference type="PANTHER" id="PTHR30335">
    <property type="entry name" value="INTEGRAL MEMBRANE PROTEIN OF SOXR-REDUCING COMPLEX"/>
    <property type="match status" value="1"/>
</dbReference>
<dbReference type="InterPro" id="IPR011293">
    <property type="entry name" value="Ion_transpt_RnfA/RsxA"/>
</dbReference>
<keyword evidence="4 9" id="KW-0812">Transmembrane</keyword>
<dbReference type="Proteomes" id="UP000218890">
    <property type="component" value="Chromosome"/>
</dbReference>
<keyword evidence="2 9" id="KW-0813">Transport</keyword>
<proteinExistence type="inferred from homology"/>
<dbReference type="GO" id="GO:0012505">
    <property type="term" value="C:endomembrane system"/>
    <property type="evidence" value="ECO:0007669"/>
    <property type="project" value="UniProtKB-SubCell"/>
</dbReference>
<reference evidence="11" key="1">
    <citation type="submission" date="2016-02" db="EMBL/GenBank/DDBJ databases">
        <title>Halorhodospira halochloris DSM-1059 complete genome, version 2.</title>
        <authorList>
            <person name="Tsukatani Y."/>
        </authorList>
    </citation>
    <scope>NUCLEOTIDE SEQUENCE</scope>
    <source>
        <strain evidence="11">DSM 1059</strain>
    </source>
</reference>
<keyword evidence="5 9" id="KW-1278">Translocase</keyword>
<dbReference type="PANTHER" id="PTHR30335:SF0">
    <property type="entry name" value="ION-TRANSLOCATING OXIDOREDUCTASE COMPLEX SUBUNIT A"/>
    <property type="match status" value="1"/>
</dbReference>
<evidence type="ECO:0000313" key="12">
    <source>
        <dbReference type="Proteomes" id="UP000218890"/>
    </source>
</evidence>
<evidence type="ECO:0000313" key="11">
    <source>
        <dbReference type="EMBL" id="BAU57144.1"/>
    </source>
</evidence>
<evidence type="ECO:0000256" key="8">
    <source>
        <dbReference type="ARBA" id="ARBA00023136"/>
    </source>
</evidence>
<dbReference type="GO" id="GO:0022900">
    <property type="term" value="P:electron transport chain"/>
    <property type="evidence" value="ECO:0007669"/>
    <property type="project" value="UniProtKB-UniRule"/>
</dbReference>
<dbReference type="NCBIfam" id="NF003481">
    <property type="entry name" value="PRK05151.1"/>
    <property type="match status" value="1"/>
</dbReference>
<evidence type="ECO:0000256" key="6">
    <source>
        <dbReference type="ARBA" id="ARBA00022982"/>
    </source>
</evidence>
<feature type="transmembrane region" description="Helical" evidence="9">
    <location>
        <begin position="75"/>
        <end position="95"/>
    </location>
</feature>
<feature type="domain" description="BFN" evidence="10">
    <location>
        <begin position="204"/>
        <end position="338"/>
    </location>
</feature>
<dbReference type="PROSITE" id="PS51658">
    <property type="entry name" value="BFN"/>
    <property type="match status" value="1"/>
</dbReference>
<dbReference type="GO" id="GO:0004518">
    <property type="term" value="F:nuclease activity"/>
    <property type="evidence" value="ECO:0007669"/>
    <property type="project" value="InterPro"/>
</dbReference>
<dbReference type="InterPro" id="IPR003729">
    <property type="entry name" value="Bi_nuclease_dom"/>
</dbReference>
<dbReference type="GO" id="GO:0005886">
    <property type="term" value="C:plasma membrane"/>
    <property type="evidence" value="ECO:0007669"/>
    <property type="project" value="UniProtKB-SubCell"/>
</dbReference>
<evidence type="ECO:0000256" key="7">
    <source>
        <dbReference type="ARBA" id="ARBA00022989"/>
    </source>
</evidence>